<protein>
    <submittedName>
        <fullName evidence="1">Uncharacterized protein</fullName>
    </submittedName>
</protein>
<dbReference type="AlphaFoldDB" id="A0A0K2U339"/>
<proteinExistence type="predicted"/>
<accession>A0A0K2U339</accession>
<reference evidence="1" key="1">
    <citation type="submission" date="2014-05" db="EMBL/GenBank/DDBJ databases">
        <authorList>
            <person name="Chronopoulou M."/>
        </authorList>
    </citation>
    <scope>NUCLEOTIDE SEQUENCE</scope>
    <source>
        <tissue evidence="1">Whole organism</tissue>
    </source>
</reference>
<name>A0A0K2U339_LEPSM</name>
<evidence type="ECO:0000313" key="1">
    <source>
        <dbReference type="EMBL" id="CDW32111.1"/>
    </source>
</evidence>
<dbReference type="EMBL" id="HACA01014750">
    <property type="protein sequence ID" value="CDW32111.1"/>
    <property type="molecule type" value="Transcribed_RNA"/>
</dbReference>
<sequence>MVSVESNSFISFQQRQVPFKGYSFFTPWMGYYLFVDKDT</sequence>
<organism evidence="1">
    <name type="scientific">Lepeophtheirus salmonis</name>
    <name type="common">Salmon louse</name>
    <name type="synonym">Caligus salmonis</name>
    <dbReference type="NCBI Taxonomy" id="72036"/>
    <lineage>
        <taxon>Eukaryota</taxon>
        <taxon>Metazoa</taxon>
        <taxon>Ecdysozoa</taxon>
        <taxon>Arthropoda</taxon>
        <taxon>Crustacea</taxon>
        <taxon>Multicrustacea</taxon>
        <taxon>Hexanauplia</taxon>
        <taxon>Copepoda</taxon>
        <taxon>Siphonostomatoida</taxon>
        <taxon>Caligidae</taxon>
        <taxon>Lepeophtheirus</taxon>
    </lineage>
</organism>